<keyword evidence="2" id="KW-1133">Transmembrane helix</keyword>
<dbReference type="PANTHER" id="PTHR15190:SF1">
    <property type="entry name" value="BONE MARROW STROMAL ANTIGEN 2"/>
    <property type="match status" value="1"/>
</dbReference>
<accession>A0ABM0RDU4</accession>
<dbReference type="Gene3D" id="1.20.5.1700">
    <property type="match status" value="1"/>
</dbReference>
<dbReference type="GeneID" id="103596833"/>
<feature type="transmembrane region" description="Helical" evidence="2">
    <location>
        <begin position="27"/>
        <end position="52"/>
    </location>
</feature>
<feature type="coiled-coil region" evidence="1">
    <location>
        <begin position="122"/>
        <end position="156"/>
    </location>
</feature>
<dbReference type="InterPro" id="IPR024886">
    <property type="entry name" value="BST2"/>
</dbReference>
<dbReference type="Proteomes" id="UP000694923">
    <property type="component" value="Unplaced"/>
</dbReference>
<sequence>MAPTFFHYRPVPMDDQLKEEGQGPPKLLLLIGISVLLVVVVGLGVPLIIFALKANSKACQDGLRAEMEHRNVTHLLQHQLTRAQEGFLQAETRAATCNRTMVTLLVSLEEKTAQGLKQQAQVEKLQGEITKLNLRLQNTLEEVERLRREKEASGENQRSPSSAASSLTVAPALSLLGLRVLLL</sequence>
<gene>
    <name evidence="4 5" type="primary">BST2</name>
</gene>
<dbReference type="Pfam" id="PF16716">
    <property type="entry name" value="BST2"/>
    <property type="match status" value="1"/>
</dbReference>
<keyword evidence="3" id="KW-1185">Reference proteome</keyword>
<proteinExistence type="predicted"/>
<protein>
    <submittedName>
        <fullName evidence="4 5">Bone marrow stromal antigen 2</fullName>
    </submittedName>
</protein>
<dbReference type="PANTHER" id="PTHR15190">
    <property type="entry name" value="BONE MARROW STROMAL ANTIGEN 2"/>
    <property type="match status" value="1"/>
</dbReference>
<dbReference type="RefSeq" id="XP_008578784.1">
    <property type="nucleotide sequence ID" value="XM_008580562.1"/>
</dbReference>
<reference evidence="4 5" key="1">
    <citation type="submission" date="2025-05" db="UniProtKB">
        <authorList>
            <consortium name="RefSeq"/>
        </authorList>
    </citation>
    <scope>IDENTIFICATION</scope>
</reference>
<keyword evidence="1" id="KW-0175">Coiled coil</keyword>
<organism evidence="3 5">
    <name type="scientific">Galeopterus variegatus</name>
    <name type="common">Malayan flying lemur</name>
    <name type="synonym">Cynocephalus variegatus</name>
    <dbReference type="NCBI Taxonomy" id="482537"/>
    <lineage>
        <taxon>Eukaryota</taxon>
        <taxon>Metazoa</taxon>
        <taxon>Chordata</taxon>
        <taxon>Craniata</taxon>
        <taxon>Vertebrata</taxon>
        <taxon>Euteleostomi</taxon>
        <taxon>Mammalia</taxon>
        <taxon>Eutheria</taxon>
        <taxon>Euarchontoglires</taxon>
        <taxon>Dermoptera</taxon>
        <taxon>Cynocephalidae</taxon>
        <taxon>Galeopterus</taxon>
    </lineage>
</organism>
<evidence type="ECO:0000256" key="1">
    <source>
        <dbReference type="SAM" id="Coils"/>
    </source>
</evidence>
<evidence type="ECO:0000313" key="4">
    <source>
        <dbReference type="RefSeq" id="XP_008578784.1"/>
    </source>
</evidence>
<evidence type="ECO:0000256" key="2">
    <source>
        <dbReference type="SAM" id="Phobius"/>
    </source>
</evidence>
<evidence type="ECO:0000313" key="5">
    <source>
        <dbReference type="RefSeq" id="XP_008578785.1"/>
    </source>
</evidence>
<name>A0ABM0RDU4_GALVR</name>
<keyword evidence="2" id="KW-0812">Transmembrane</keyword>
<dbReference type="RefSeq" id="XP_008578785.1">
    <property type="nucleotide sequence ID" value="XM_008580563.1"/>
</dbReference>
<evidence type="ECO:0000313" key="3">
    <source>
        <dbReference type="Proteomes" id="UP000694923"/>
    </source>
</evidence>
<keyword evidence="2" id="KW-0472">Membrane</keyword>